<feature type="region of interest" description="Disordered" evidence="2">
    <location>
        <begin position="453"/>
        <end position="479"/>
    </location>
</feature>
<gene>
    <name evidence="5" type="ORF">B0A49_12550</name>
</gene>
<dbReference type="STRING" id="331657.A0A4U0XGC4"/>
<evidence type="ECO:0000313" key="6">
    <source>
        <dbReference type="Proteomes" id="UP000308768"/>
    </source>
</evidence>
<dbReference type="Proteomes" id="UP000308768">
    <property type="component" value="Unassembled WGS sequence"/>
</dbReference>
<dbReference type="Pfam" id="PF25340">
    <property type="entry name" value="BCD_RFX"/>
    <property type="match status" value="1"/>
</dbReference>
<dbReference type="InterPro" id="IPR057321">
    <property type="entry name" value="RFX1-4/6/8-like_BCD"/>
</dbReference>
<feature type="region of interest" description="Disordered" evidence="2">
    <location>
        <begin position="29"/>
        <end position="61"/>
    </location>
</feature>
<evidence type="ECO:0000259" key="3">
    <source>
        <dbReference type="Pfam" id="PF02257"/>
    </source>
</evidence>
<feature type="region of interest" description="Disordered" evidence="2">
    <location>
        <begin position="161"/>
        <end position="183"/>
    </location>
</feature>
<evidence type="ECO:0000256" key="2">
    <source>
        <dbReference type="SAM" id="MobiDB-lite"/>
    </source>
</evidence>
<dbReference type="InterPro" id="IPR003150">
    <property type="entry name" value="DNA-bd_RFX"/>
</dbReference>
<organism evidence="5 6">
    <name type="scientific">Cryomyces minteri</name>
    <dbReference type="NCBI Taxonomy" id="331657"/>
    <lineage>
        <taxon>Eukaryota</taxon>
        <taxon>Fungi</taxon>
        <taxon>Dikarya</taxon>
        <taxon>Ascomycota</taxon>
        <taxon>Pezizomycotina</taxon>
        <taxon>Dothideomycetes</taxon>
        <taxon>Dothideomycetes incertae sedis</taxon>
        <taxon>Cryomyces</taxon>
    </lineage>
</organism>
<feature type="domain" description="RFX-type winged-helix" evidence="3">
    <location>
        <begin position="127"/>
        <end position="154"/>
    </location>
</feature>
<protein>
    <submittedName>
        <fullName evidence="5">Uncharacterized protein</fullName>
    </submittedName>
</protein>
<dbReference type="InterPro" id="IPR039779">
    <property type="entry name" value="RFX-like"/>
</dbReference>
<dbReference type="OrthoDB" id="10056949at2759"/>
<reference evidence="5 6" key="1">
    <citation type="submission" date="2017-03" db="EMBL/GenBank/DDBJ databases">
        <title>Genomes of endolithic fungi from Antarctica.</title>
        <authorList>
            <person name="Coleine C."/>
            <person name="Masonjones S."/>
            <person name="Stajich J.E."/>
        </authorList>
    </citation>
    <scope>NUCLEOTIDE SEQUENCE [LARGE SCALE GENOMIC DNA]</scope>
    <source>
        <strain evidence="5 6">CCFEE 5187</strain>
    </source>
</reference>
<dbReference type="Gene3D" id="1.10.10.10">
    <property type="entry name" value="Winged helix-like DNA-binding domain superfamily/Winged helix DNA-binding domain"/>
    <property type="match status" value="1"/>
</dbReference>
<dbReference type="PANTHER" id="PTHR12619:SF5">
    <property type="entry name" value="TRANSCRIPTION FACTOR RFX4"/>
    <property type="match status" value="1"/>
</dbReference>
<dbReference type="AlphaFoldDB" id="A0A4U0XGC4"/>
<keyword evidence="1" id="KW-0238">DNA-binding</keyword>
<proteinExistence type="predicted"/>
<evidence type="ECO:0000256" key="1">
    <source>
        <dbReference type="ARBA" id="ARBA00023125"/>
    </source>
</evidence>
<dbReference type="InterPro" id="IPR036388">
    <property type="entry name" value="WH-like_DNA-bd_sf"/>
</dbReference>
<name>A0A4U0XGC4_9PEZI</name>
<sequence length="586" mass="65414">MPPAIEGIQNERYARHESPYEHIHAVDFGTSLQGGPGLAPSGAETDDKRKKGSSASATNDKELRELLVKNDGRSLKEVATEVIQKERTPQAEKTKQLFAMLWLKAICKSAKTSVPRNRVYSHYADRLRVIFPGIQTRRLGVRGESKYHYVDLELGDELAETNELERRRSSQSAERQGTRHASLSTQIDFNTITRLPADTAVFPAQDQSFHTRPAPLFQTGPPSQGGLFADPNEPGIDSNGDGPTMYEQCLKFPSTNESPFRENDPIVLPDIHRYVPPKTDIDVADALTALYRTHCTSLIDCIRFCKEKQFFRLFTSFHGTLTVPVQKLLAHPNIPSWIRECDWLMYQKMVRDQMWQEWVVMVNAKRVLEAELPNCGYEEVYKIMTRDIRGLLEPLSCHSWLQHEPFHQDGHTLNSDITISGGGSYQTWWVTKIFVDEMSLWLAAMGGFLEHQPSEPPNTNLPSPPLENGNGMSSREHSRFSSLGADFSNDVSFAHRGGAVQANAAPDAKLHVSRSDYHGQYGQQGHDLQAALQLQLSGTHHTSQETDLDDSGIGMSLMEDDLAIAKFGLSGAHAGPGMMSGSLKFT</sequence>
<dbReference type="SUPFAM" id="SSF46785">
    <property type="entry name" value="Winged helix' DNA-binding domain"/>
    <property type="match status" value="1"/>
</dbReference>
<comment type="caution">
    <text evidence="5">The sequence shown here is derived from an EMBL/GenBank/DDBJ whole genome shotgun (WGS) entry which is preliminary data.</text>
</comment>
<evidence type="ECO:0000259" key="4">
    <source>
        <dbReference type="Pfam" id="PF25340"/>
    </source>
</evidence>
<evidence type="ECO:0000313" key="5">
    <source>
        <dbReference type="EMBL" id="TKA76084.1"/>
    </source>
</evidence>
<dbReference type="GO" id="GO:0000981">
    <property type="term" value="F:DNA-binding transcription factor activity, RNA polymerase II-specific"/>
    <property type="evidence" value="ECO:0007669"/>
    <property type="project" value="TreeGrafter"/>
</dbReference>
<keyword evidence="6" id="KW-1185">Reference proteome</keyword>
<accession>A0A4U0XGC4</accession>
<dbReference type="PANTHER" id="PTHR12619">
    <property type="entry name" value="RFX TRANSCRIPTION FACTOR FAMILY"/>
    <property type="match status" value="1"/>
</dbReference>
<feature type="domain" description="RFX1-4/6/8-like BCD" evidence="4">
    <location>
        <begin position="288"/>
        <end position="350"/>
    </location>
</feature>
<dbReference type="EMBL" id="NAJN01000255">
    <property type="protein sequence ID" value="TKA76084.1"/>
    <property type="molecule type" value="Genomic_DNA"/>
</dbReference>
<dbReference type="Pfam" id="PF02257">
    <property type="entry name" value="RFX_DNA_binding"/>
    <property type="match status" value="1"/>
</dbReference>
<dbReference type="InterPro" id="IPR036390">
    <property type="entry name" value="WH_DNA-bd_sf"/>
</dbReference>
<dbReference type="GO" id="GO:0000978">
    <property type="term" value="F:RNA polymerase II cis-regulatory region sequence-specific DNA binding"/>
    <property type="evidence" value="ECO:0007669"/>
    <property type="project" value="TreeGrafter"/>
</dbReference>